<dbReference type="AlphaFoldDB" id="A0A9D1MQ12"/>
<evidence type="ECO:0000256" key="5">
    <source>
        <dbReference type="ARBA" id="ARBA00023125"/>
    </source>
</evidence>
<accession>A0A9D1MQ12</accession>
<dbReference type="GO" id="GO:0000976">
    <property type="term" value="F:transcription cis-regulatory region binding"/>
    <property type="evidence" value="ECO:0007669"/>
    <property type="project" value="TreeGrafter"/>
</dbReference>
<comment type="cofactor">
    <cofactor evidence="8">
        <name>Mn(2+)</name>
        <dbReference type="ChEBI" id="CHEBI:29035"/>
    </cofactor>
    <cofactor evidence="8">
        <name>Fe(2+)</name>
        <dbReference type="ChEBI" id="CHEBI:29033"/>
    </cofactor>
    <text evidence="8">Binds 1 Mn(2+) or Fe(2+) ion per subunit.</text>
</comment>
<keyword evidence="2" id="KW-0678">Repressor</keyword>
<dbReference type="CDD" id="cd07153">
    <property type="entry name" value="Fur_like"/>
    <property type="match status" value="1"/>
</dbReference>
<evidence type="ECO:0000313" key="10">
    <source>
        <dbReference type="Proteomes" id="UP000824099"/>
    </source>
</evidence>
<keyword evidence="8" id="KW-0408">Iron</keyword>
<feature type="binding site" evidence="7">
    <location>
        <position position="133"/>
    </location>
    <ligand>
        <name>Zn(2+)</name>
        <dbReference type="ChEBI" id="CHEBI:29105"/>
    </ligand>
</feature>
<reference evidence="9" key="1">
    <citation type="submission" date="2020-10" db="EMBL/GenBank/DDBJ databases">
        <authorList>
            <person name="Gilroy R."/>
        </authorList>
    </citation>
    <scope>NUCLEOTIDE SEQUENCE</scope>
    <source>
        <strain evidence="9">CHK160-1198</strain>
    </source>
</reference>
<keyword evidence="7" id="KW-0479">Metal-binding</keyword>
<reference evidence="9" key="2">
    <citation type="journal article" date="2021" name="PeerJ">
        <title>Extensive microbial diversity within the chicken gut microbiome revealed by metagenomics and culture.</title>
        <authorList>
            <person name="Gilroy R."/>
            <person name="Ravi A."/>
            <person name="Getino M."/>
            <person name="Pursley I."/>
            <person name="Horton D.L."/>
            <person name="Alikhan N.F."/>
            <person name="Baker D."/>
            <person name="Gharbi K."/>
            <person name="Hall N."/>
            <person name="Watson M."/>
            <person name="Adriaenssens E.M."/>
            <person name="Foster-Nyarko E."/>
            <person name="Jarju S."/>
            <person name="Secka A."/>
            <person name="Antonio M."/>
            <person name="Oren A."/>
            <person name="Chaudhuri R.R."/>
            <person name="La Ragione R."/>
            <person name="Hildebrand F."/>
            <person name="Pallen M.J."/>
        </authorList>
    </citation>
    <scope>NUCLEOTIDE SEQUENCE</scope>
    <source>
        <strain evidence="9">CHK160-1198</strain>
    </source>
</reference>
<dbReference type="SUPFAM" id="SSF46785">
    <property type="entry name" value="Winged helix' DNA-binding domain"/>
    <property type="match status" value="1"/>
</dbReference>
<dbReference type="GO" id="GO:0045892">
    <property type="term" value="P:negative regulation of DNA-templated transcription"/>
    <property type="evidence" value="ECO:0007669"/>
    <property type="project" value="TreeGrafter"/>
</dbReference>
<evidence type="ECO:0000256" key="7">
    <source>
        <dbReference type="PIRSR" id="PIRSR602481-1"/>
    </source>
</evidence>
<feature type="binding site" evidence="7">
    <location>
        <position position="136"/>
    </location>
    <ligand>
        <name>Zn(2+)</name>
        <dbReference type="ChEBI" id="CHEBI:29105"/>
    </ligand>
</feature>
<dbReference type="GO" id="GO:1900376">
    <property type="term" value="P:regulation of secondary metabolite biosynthetic process"/>
    <property type="evidence" value="ECO:0007669"/>
    <property type="project" value="TreeGrafter"/>
</dbReference>
<dbReference type="PANTHER" id="PTHR33202">
    <property type="entry name" value="ZINC UPTAKE REGULATION PROTEIN"/>
    <property type="match status" value="1"/>
</dbReference>
<dbReference type="PANTHER" id="PTHR33202:SF8">
    <property type="entry name" value="PEROXIDE-RESPONSIVE REPRESSOR PERR"/>
    <property type="match status" value="1"/>
</dbReference>
<dbReference type="InterPro" id="IPR036388">
    <property type="entry name" value="WH-like_DNA-bd_sf"/>
</dbReference>
<comment type="cofactor">
    <cofactor evidence="7">
        <name>Zn(2+)</name>
        <dbReference type="ChEBI" id="CHEBI:29105"/>
    </cofactor>
    <text evidence="7">Binds 1 zinc ion per subunit.</text>
</comment>
<evidence type="ECO:0000256" key="4">
    <source>
        <dbReference type="ARBA" id="ARBA00023015"/>
    </source>
</evidence>
<keyword evidence="4" id="KW-0805">Transcription regulation</keyword>
<keyword evidence="5" id="KW-0238">DNA-binding</keyword>
<dbReference type="Pfam" id="PF01475">
    <property type="entry name" value="FUR"/>
    <property type="match status" value="1"/>
</dbReference>
<dbReference type="EMBL" id="DVNI01000093">
    <property type="protein sequence ID" value="HIU64510.1"/>
    <property type="molecule type" value="Genomic_DNA"/>
</dbReference>
<dbReference type="InterPro" id="IPR002481">
    <property type="entry name" value="FUR"/>
</dbReference>
<gene>
    <name evidence="9" type="ORF">IAB06_05715</name>
</gene>
<keyword evidence="6" id="KW-0804">Transcription</keyword>
<dbReference type="InterPro" id="IPR043135">
    <property type="entry name" value="Fur_C"/>
</dbReference>
<evidence type="ECO:0000256" key="8">
    <source>
        <dbReference type="PIRSR" id="PIRSR602481-2"/>
    </source>
</evidence>
<evidence type="ECO:0000256" key="2">
    <source>
        <dbReference type="ARBA" id="ARBA00022491"/>
    </source>
</evidence>
<dbReference type="Proteomes" id="UP000824099">
    <property type="component" value="Unassembled WGS sequence"/>
</dbReference>
<dbReference type="GO" id="GO:0008270">
    <property type="term" value="F:zinc ion binding"/>
    <property type="evidence" value="ECO:0007669"/>
    <property type="project" value="TreeGrafter"/>
</dbReference>
<comment type="caution">
    <text evidence="9">The sequence shown here is derived from an EMBL/GenBank/DDBJ whole genome shotgun (WGS) entry which is preliminary data.</text>
</comment>
<evidence type="ECO:0000256" key="3">
    <source>
        <dbReference type="ARBA" id="ARBA00022833"/>
    </source>
</evidence>
<evidence type="ECO:0000256" key="1">
    <source>
        <dbReference type="ARBA" id="ARBA00007957"/>
    </source>
</evidence>
<protein>
    <submittedName>
        <fullName evidence="9">Transcriptional repressor</fullName>
    </submittedName>
</protein>
<organism evidence="9 10">
    <name type="scientific">Candidatus Avacidaminococcus intestinavium</name>
    <dbReference type="NCBI Taxonomy" id="2840684"/>
    <lineage>
        <taxon>Bacteria</taxon>
        <taxon>Bacillati</taxon>
        <taxon>Bacillota</taxon>
        <taxon>Negativicutes</taxon>
        <taxon>Acidaminococcales</taxon>
        <taxon>Acidaminococcaceae</taxon>
        <taxon>Acidaminococcaceae incertae sedis</taxon>
        <taxon>Candidatus Avacidaminococcus</taxon>
    </lineage>
</organism>
<name>A0A9D1MQ12_9FIRM</name>
<feature type="binding site" evidence="8">
    <location>
        <position position="125"/>
    </location>
    <ligand>
        <name>Fe cation</name>
        <dbReference type="ChEBI" id="CHEBI:24875"/>
    </ligand>
</feature>
<dbReference type="Gene3D" id="1.10.10.10">
    <property type="entry name" value="Winged helix-like DNA-binding domain superfamily/Winged helix DNA-binding domain"/>
    <property type="match status" value="1"/>
</dbReference>
<dbReference type="InterPro" id="IPR036390">
    <property type="entry name" value="WH_DNA-bd_sf"/>
</dbReference>
<feature type="binding site" evidence="7">
    <location>
        <position position="96"/>
    </location>
    <ligand>
        <name>Zn(2+)</name>
        <dbReference type="ChEBI" id="CHEBI:29105"/>
    </ligand>
</feature>
<dbReference type="Gene3D" id="3.30.1490.190">
    <property type="match status" value="1"/>
</dbReference>
<evidence type="ECO:0000256" key="6">
    <source>
        <dbReference type="ARBA" id="ARBA00023163"/>
    </source>
</evidence>
<proteinExistence type="inferred from homology"/>
<keyword evidence="3 7" id="KW-0862">Zinc</keyword>
<dbReference type="GO" id="GO:0003700">
    <property type="term" value="F:DNA-binding transcription factor activity"/>
    <property type="evidence" value="ECO:0007669"/>
    <property type="project" value="InterPro"/>
</dbReference>
<evidence type="ECO:0000313" key="9">
    <source>
        <dbReference type="EMBL" id="HIU64510.1"/>
    </source>
</evidence>
<feature type="binding site" evidence="8">
    <location>
        <position position="87"/>
    </location>
    <ligand>
        <name>Fe cation</name>
        <dbReference type="ChEBI" id="CHEBI:24875"/>
    </ligand>
</feature>
<sequence>MNNFIDILRNKGYKITPQRRAVINALLECESFPSAHQVLECVRKTHPDISLDTIYRNLNLLVELGTVNEITKGSSEGNRYELLTEGHHHHIICIKCGKIVCVDVCPLQQMENLIATQSGFQIISHSLEFYGYCSECKV</sequence>
<comment type="similarity">
    <text evidence="1">Belongs to the Fur family.</text>
</comment>
<feature type="binding site" evidence="7">
    <location>
        <position position="93"/>
    </location>
    <ligand>
        <name>Zn(2+)</name>
        <dbReference type="ChEBI" id="CHEBI:29105"/>
    </ligand>
</feature>